<feature type="region of interest" description="Disordered" evidence="6">
    <location>
        <begin position="20"/>
        <end position="56"/>
    </location>
</feature>
<keyword evidence="3" id="KW-0687">Ribonucleoprotein</keyword>
<dbReference type="InterPro" id="IPR034704">
    <property type="entry name" value="Ribosomal_bL28/bL31-like_sf"/>
</dbReference>
<dbReference type="Gene3D" id="2.30.170.40">
    <property type="entry name" value="Ribosomal protein L28/L24"/>
    <property type="match status" value="1"/>
</dbReference>
<keyword evidence="8" id="KW-1185">Reference proteome</keyword>
<keyword evidence="2" id="KW-0689">Ribosomal protein</keyword>
<evidence type="ECO:0000256" key="2">
    <source>
        <dbReference type="ARBA" id="ARBA00022980"/>
    </source>
</evidence>
<feature type="region of interest" description="Disordered" evidence="6">
    <location>
        <begin position="464"/>
        <end position="486"/>
    </location>
</feature>
<dbReference type="InterPro" id="IPR026569">
    <property type="entry name" value="Ribosomal_bL28"/>
</dbReference>
<dbReference type="PANTHER" id="PTHR13528:SF2">
    <property type="entry name" value="LARGE RIBOSOMAL SUBUNIT PROTEIN BL28M"/>
    <property type="match status" value="1"/>
</dbReference>
<comment type="similarity">
    <text evidence="1">Belongs to the bacterial ribosomal protein bL28 family.</text>
</comment>
<dbReference type="Pfam" id="PF00830">
    <property type="entry name" value="Ribosomal_L28"/>
    <property type="match status" value="1"/>
</dbReference>
<dbReference type="GO" id="GO:0003735">
    <property type="term" value="F:structural constituent of ribosome"/>
    <property type="evidence" value="ECO:0007669"/>
    <property type="project" value="InterPro"/>
</dbReference>
<sequence length="486" mass="54252">MPPRCQLLSGRLPTQGLALRPAKSTHRTYATSEEPTPAVKNPLQRRRGGDLGSHLPKNVIPKDAYIPAYPYGDHQLFKQANKGLYGEQMIRFGNNVSKDTETKTRRNWKPNVLSKSLYSVALKKRIKLRITAKVLKTMDREGGLDEYLLKDNVARIKELGPMGWALRWTLMQKPEVIERLRADAAALGLDQAAIDKQWPTLQMQAEQRAAEGTLVRNVNSGAPVDLEFAETEGQEMWAGEEAEDPAVLEKREKYIESRAAIEYTKATKAAERYLSRGVVDSVEEGLKLAFIRAREREEAAALLKHKSVRKQQEAGFTKAELQEIRTRFNLPNIKDHTARKIAYNQRKRKMIDEAGGIEAWNASKAAAHLARVAEAGGEEAFLKARKAEYAALIAEAETASTNEAIDAERRTYYQIAIERADRAIKAKAGSGEADYVESTLEEFRLRNGGGLSEIYRAAQKERSAGGDAWGALVNSSKKPADNRPRV</sequence>
<dbReference type="KEGG" id="aalt:CC77DRAFT_1024948"/>
<reference evidence="7 8" key="1">
    <citation type="submission" date="2016-05" db="EMBL/GenBank/DDBJ databases">
        <title>Comparative analysis of secretome profiles of manganese(II)-oxidizing ascomycete fungi.</title>
        <authorList>
            <consortium name="DOE Joint Genome Institute"/>
            <person name="Zeiner C.A."/>
            <person name="Purvine S.O."/>
            <person name="Zink E.M."/>
            <person name="Wu S."/>
            <person name="Pasa-Tolic L."/>
            <person name="Chaput D.L."/>
            <person name="Haridas S."/>
            <person name="Grigoriev I.V."/>
            <person name="Santelli C.M."/>
            <person name="Hansel C.M."/>
        </authorList>
    </citation>
    <scope>NUCLEOTIDE SEQUENCE [LARGE SCALE GENOMIC DNA]</scope>
    <source>
        <strain evidence="7 8">SRC1lrK2f</strain>
    </source>
</reference>
<dbReference type="RefSeq" id="XP_018381010.1">
    <property type="nucleotide sequence ID" value="XM_018525972.1"/>
</dbReference>
<comment type="function">
    <text evidence="5">Component of the mitochondrial ribosome (mitoribosome), a dedicated translation machinery responsible for the synthesis of mitochondrial genome-encoded proteins, including at least some of the essential transmembrane subunits of the mitochondrial respiratory chain. The mitoribosomes are attached to the mitochondrial inner membrane and translation products are cotranslationally integrated into the membrane.</text>
</comment>
<accession>A0A177D9H3</accession>
<organism evidence="7 8">
    <name type="scientific">Alternaria alternata</name>
    <name type="common">Alternaria rot fungus</name>
    <name type="synonym">Torula alternata</name>
    <dbReference type="NCBI Taxonomy" id="5599"/>
    <lineage>
        <taxon>Eukaryota</taxon>
        <taxon>Fungi</taxon>
        <taxon>Dikarya</taxon>
        <taxon>Ascomycota</taxon>
        <taxon>Pezizomycotina</taxon>
        <taxon>Dothideomycetes</taxon>
        <taxon>Pleosporomycetidae</taxon>
        <taxon>Pleosporales</taxon>
        <taxon>Pleosporineae</taxon>
        <taxon>Pleosporaceae</taxon>
        <taxon>Alternaria</taxon>
        <taxon>Alternaria sect. Alternaria</taxon>
        <taxon>Alternaria alternata complex</taxon>
    </lineage>
</organism>
<dbReference type="OMA" id="IDKQWPT"/>
<evidence type="ECO:0000256" key="5">
    <source>
        <dbReference type="ARBA" id="ARBA00037226"/>
    </source>
</evidence>
<dbReference type="AlphaFoldDB" id="A0A177D9H3"/>
<dbReference type="VEuPathDB" id="FungiDB:CC77DRAFT_1024948"/>
<evidence type="ECO:0000256" key="4">
    <source>
        <dbReference type="ARBA" id="ARBA00035269"/>
    </source>
</evidence>
<dbReference type="PANTHER" id="PTHR13528">
    <property type="entry name" value="39S RIBOSOMAL PROTEIN L28, MITOCHONDRIAL"/>
    <property type="match status" value="1"/>
</dbReference>
<name>A0A177D9H3_ALTAL</name>
<evidence type="ECO:0000313" key="8">
    <source>
        <dbReference type="Proteomes" id="UP000077248"/>
    </source>
</evidence>
<dbReference type="GeneID" id="29111566"/>
<dbReference type="EMBL" id="KV441493">
    <property type="protein sequence ID" value="OAG15589.1"/>
    <property type="molecule type" value="Genomic_DNA"/>
</dbReference>
<dbReference type="Proteomes" id="UP000077248">
    <property type="component" value="Unassembled WGS sequence"/>
</dbReference>
<evidence type="ECO:0000256" key="6">
    <source>
        <dbReference type="SAM" id="MobiDB-lite"/>
    </source>
</evidence>
<dbReference type="FunFam" id="2.30.170.40:FF:000003">
    <property type="entry name" value="54S ribosomal protein L24"/>
    <property type="match status" value="1"/>
</dbReference>
<dbReference type="GO" id="GO:0005762">
    <property type="term" value="C:mitochondrial large ribosomal subunit"/>
    <property type="evidence" value="ECO:0007669"/>
    <property type="project" value="TreeGrafter"/>
</dbReference>
<dbReference type="SUPFAM" id="SSF143800">
    <property type="entry name" value="L28p-like"/>
    <property type="match status" value="1"/>
</dbReference>
<protein>
    <recommendedName>
        <fullName evidence="4">Large ribosomal subunit protein bL28m</fullName>
    </recommendedName>
</protein>
<gene>
    <name evidence="7" type="ORF">CC77DRAFT_1024948</name>
</gene>
<dbReference type="InterPro" id="IPR037147">
    <property type="entry name" value="Ribosomal_bL28_sf"/>
</dbReference>
<evidence type="ECO:0000256" key="1">
    <source>
        <dbReference type="ARBA" id="ARBA00008760"/>
    </source>
</evidence>
<proteinExistence type="inferred from homology"/>
<evidence type="ECO:0000313" key="7">
    <source>
        <dbReference type="EMBL" id="OAG15589.1"/>
    </source>
</evidence>
<evidence type="ECO:0000256" key="3">
    <source>
        <dbReference type="ARBA" id="ARBA00023274"/>
    </source>
</evidence>
<dbReference type="STRING" id="5599.A0A177D9H3"/>